<proteinExistence type="predicted"/>
<name>A0A345SXE7_9ACTN</name>
<evidence type="ECO:0000313" key="1">
    <source>
        <dbReference type="EMBL" id="AXI78402.1"/>
    </source>
</evidence>
<reference evidence="2" key="1">
    <citation type="submission" date="2018-07" db="EMBL/GenBank/DDBJ databases">
        <title>Streptacidiphilus bronchialis DSM 106435 chromosome.</title>
        <authorList>
            <person name="Batra D."/>
            <person name="Gulvik C.A."/>
        </authorList>
    </citation>
    <scope>NUCLEOTIDE SEQUENCE [LARGE SCALE GENOMIC DNA]</scope>
    <source>
        <strain evidence="2">DSM 106435</strain>
    </source>
</reference>
<evidence type="ECO:0000313" key="2">
    <source>
        <dbReference type="Proteomes" id="UP000249340"/>
    </source>
</evidence>
<accession>A0A345SXE7</accession>
<sequence>MLVPAPVLQLPVDAPTLDRLHGDACINCGTEDGPLLPAGHAYTTDGEGQLGWPVAACPDHREARP</sequence>
<dbReference type="Proteomes" id="UP000249340">
    <property type="component" value="Chromosome"/>
</dbReference>
<gene>
    <name evidence="1" type="ORF">C7M71_014115</name>
</gene>
<organism evidence="1 2">
    <name type="scientific">Peterkaempfera bronchialis</name>
    <dbReference type="NCBI Taxonomy" id="2126346"/>
    <lineage>
        <taxon>Bacteria</taxon>
        <taxon>Bacillati</taxon>
        <taxon>Actinomycetota</taxon>
        <taxon>Actinomycetes</taxon>
        <taxon>Kitasatosporales</taxon>
        <taxon>Streptomycetaceae</taxon>
        <taxon>Peterkaempfera</taxon>
    </lineage>
</organism>
<protein>
    <submittedName>
        <fullName evidence="1">Uncharacterized protein</fullName>
    </submittedName>
</protein>
<dbReference type="OrthoDB" id="3872130at2"/>
<dbReference type="AlphaFoldDB" id="A0A345SXE7"/>
<keyword evidence="2" id="KW-1185">Reference proteome</keyword>
<dbReference type="KEGG" id="stri:C7M71_014115"/>
<dbReference type="EMBL" id="CP031264">
    <property type="protein sequence ID" value="AXI78402.1"/>
    <property type="molecule type" value="Genomic_DNA"/>
</dbReference>